<reference evidence="3 4" key="1">
    <citation type="submission" date="2015-10" db="EMBL/GenBank/DDBJ databases">
        <title>Metagenome-Assembled Genomes uncover a global brackish microbiome.</title>
        <authorList>
            <person name="Hugerth L.W."/>
            <person name="Larsson J."/>
            <person name="Alneberg J."/>
            <person name="Lindh M.V."/>
            <person name="Legrand C."/>
            <person name="Pinhassi J."/>
            <person name="Andersson A.F."/>
        </authorList>
    </citation>
    <scope>NUCLEOTIDE SEQUENCE [LARGE SCALE GENOMIC DNA]</scope>
    <source>
        <strain evidence="3">BACL15 MAG-120619-bin91</strain>
    </source>
</reference>
<name>A0A0R2PF29_9ACTN</name>
<keyword evidence="1" id="KW-0472">Membrane</keyword>
<gene>
    <name evidence="3" type="ORF">ABR54_04925</name>
</gene>
<dbReference type="AlphaFoldDB" id="A0A0R2PF29"/>
<evidence type="ECO:0000256" key="2">
    <source>
        <dbReference type="SAM" id="SignalP"/>
    </source>
</evidence>
<sequence length="367" mass="40089">MKKLSVALVFIFTFLTLPQATATGSIIRVIAPAHQSYTGEFRNDDLVQQLTPSGRLGKLVFRPIQTNQTWVIDPALVDEVIAMTTTYTLANGAEPSGIDIAFDWLVQLKKATADNQVIALAYGNPDVRLAQQLAPSELRSYYSYGKERLQFALGRDVRSEPDGGWSVGSSGLSNVLRKSYSDNRKALTKLSQVVDSRDLVMMRARLGQLLSPSLNKDSRNYFSYNASKAVKDVVDKLRINSGNYQITTSSVKLPVTVINEFNVDVTINVSMVPVSTRVRVGSFEDVLIPAGSKRQLEMVVDVVAPGQTVVAATITDSEGDEVVPPALLTLNSTVIDPKVTWFTTGAAILLLLAAVAQSVRRVRRRGK</sequence>
<evidence type="ECO:0000313" key="3">
    <source>
        <dbReference type="EMBL" id="KRO35584.1"/>
    </source>
</evidence>
<evidence type="ECO:0000256" key="1">
    <source>
        <dbReference type="SAM" id="Phobius"/>
    </source>
</evidence>
<keyword evidence="2" id="KW-0732">Signal</keyword>
<organism evidence="3 4">
    <name type="scientific">Actinobacteria bacterium BACL15 MAG-120619-bin91</name>
    <dbReference type="NCBI Taxonomy" id="1655562"/>
    <lineage>
        <taxon>Bacteria</taxon>
        <taxon>Bacillati</taxon>
        <taxon>Actinomycetota</taxon>
        <taxon>Actinomycetes</taxon>
        <taxon>Actinomycetes incertae sedis</taxon>
        <taxon>ac1 cluster</taxon>
    </lineage>
</organism>
<keyword evidence="1" id="KW-0812">Transmembrane</keyword>
<dbReference type="EMBL" id="LIAM01000081">
    <property type="protein sequence ID" value="KRO35584.1"/>
    <property type="molecule type" value="Genomic_DNA"/>
</dbReference>
<keyword evidence="1" id="KW-1133">Transmembrane helix</keyword>
<protein>
    <submittedName>
        <fullName evidence="3">Uncharacterized protein</fullName>
    </submittedName>
</protein>
<dbReference type="Pfam" id="PF19516">
    <property type="entry name" value="DUF6049"/>
    <property type="match status" value="1"/>
</dbReference>
<comment type="caution">
    <text evidence="3">The sequence shown here is derived from an EMBL/GenBank/DDBJ whole genome shotgun (WGS) entry which is preliminary data.</text>
</comment>
<feature type="transmembrane region" description="Helical" evidence="1">
    <location>
        <begin position="339"/>
        <end position="359"/>
    </location>
</feature>
<evidence type="ECO:0000313" key="4">
    <source>
        <dbReference type="Proteomes" id="UP000053274"/>
    </source>
</evidence>
<accession>A0A0R2PF29</accession>
<dbReference type="Proteomes" id="UP000053274">
    <property type="component" value="Unassembled WGS sequence"/>
</dbReference>
<dbReference type="InterPro" id="IPR046112">
    <property type="entry name" value="DUF6049"/>
</dbReference>
<feature type="signal peptide" evidence="2">
    <location>
        <begin position="1"/>
        <end position="22"/>
    </location>
</feature>
<proteinExistence type="predicted"/>
<feature type="chain" id="PRO_5006421533" evidence="2">
    <location>
        <begin position="23"/>
        <end position="367"/>
    </location>
</feature>